<gene>
    <name evidence="6" type="ORF">H9W90_10145</name>
</gene>
<evidence type="ECO:0000313" key="6">
    <source>
        <dbReference type="EMBL" id="QNM84557.1"/>
    </source>
</evidence>
<evidence type="ECO:0000256" key="2">
    <source>
        <dbReference type="ARBA" id="ARBA00023125"/>
    </source>
</evidence>
<dbReference type="EMBL" id="CP060695">
    <property type="protein sequence ID" value="QNM84557.1"/>
    <property type="molecule type" value="Genomic_DNA"/>
</dbReference>
<dbReference type="KEGG" id="ppec:H9W90_10145"/>
<evidence type="ECO:0000259" key="4">
    <source>
        <dbReference type="PROSITE" id="PS50043"/>
    </source>
</evidence>
<dbReference type="Pfam" id="PF00072">
    <property type="entry name" value="Response_reg"/>
    <property type="match status" value="1"/>
</dbReference>
<dbReference type="RefSeq" id="WP_187481487.1">
    <property type="nucleotide sequence ID" value="NZ_CP060695.1"/>
</dbReference>
<name>A0A7G9L7F8_9FLAO</name>
<dbReference type="InterPro" id="IPR000792">
    <property type="entry name" value="Tscrpt_reg_LuxR_C"/>
</dbReference>
<dbReference type="Pfam" id="PF00196">
    <property type="entry name" value="GerE"/>
    <property type="match status" value="1"/>
</dbReference>
<evidence type="ECO:0000256" key="3">
    <source>
        <dbReference type="PROSITE-ProRule" id="PRU00169"/>
    </source>
</evidence>
<proteinExistence type="predicted"/>
<sequence>MKKVVIVEDNKTLNDAFCDIINSSKSFKVVGQYLDAESSIENLQKDKSDFILMDVQLPGINGVEATKIIKKEKPKINIIIITVYENSETVFEALCAGATGYLTKNTTQSRLLDAMEEALNGGAPMSIHIAKMVVSSFKKTIHADLSERELEVLTLLSKGKSYRSIAEVLFISPNTIKFHIKNIYDKLQVKTKEDAILKANNQNLI</sequence>
<dbReference type="SUPFAM" id="SSF52172">
    <property type="entry name" value="CheY-like"/>
    <property type="match status" value="1"/>
</dbReference>
<dbReference type="Proteomes" id="UP000515808">
    <property type="component" value="Chromosome"/>
</dbReference>
<dbReference type="InterPro" id="IPR058245">
    <property type="entry name" value="NreC/VraR/RcsB-like_REC"/>
</dbReference>
<dbReference type="InterPro" id="IPR016032">
    <property type="entry name" value="Sig_transdc_resp-reg_C-effctor"/>
</dbReference>
<dbReference type="Gene3D" id="3.40.50.2300">
    <property type="match status" value="1"/>
</dbReference>
<dbReference type="CDD" id="cd06170">
    <property type="entry name" value="LuxR_C_like"/>
    <property type="match status" value="1"/>
</dbReference>
<dbReference type="PRINTS" id="PR00038">
    <property type="entry name" value="HTHLUXR"/>
</dbReference>
<feature type="domain" description="Response regulatory" evidence="5">
    <location>
        <begin position="3"/>
        <end position="119"/>
    </location>
</feature>
<keyword evidence="7" id="KW-1185">Reference proteome</keyword>
<dbReference type="GO" id="GO:0006355">
    <property type="term" value="P:regulation of DNA-templated transcription"/>
    <property type="evidence" value="ECO:0007669"/>
    <property type="project" value="InterPro"/>
</dbReference>
<reference evidence="6 7" key="1">
    <citation type="submission" date="2020-08" db="EMBL/GenBank/DDBJ databases">
        <title>Polaribacter sp. L12M9 isolated from gut of the Korean scallop.</title>
        <authorList>
            <person name="Jeong Y.S."/>
        </authorList>
    </citation>
    <scope>NUCLEOTIDE SEQUENCE [LARGE SCALE GENOMIC DNA]</scope>
    <source>
        <strain evidence="6 7">L12M9</strain>
    </source>
</reference>
<dbReference type="InterPro" id="IPR001789">
    <property type="entry name" value="Sig_transdc_resp-reg_receiver"/>
</dbReference>
<dbReference type="PROSITE" id="PS00622">
    <property type="entry name" value="HTH_LUXR_1"/>
    <property type="match status" value="1"/>
</dbReference>
<keyword evidence="1 3" id="KW-0597">Phosphoprotein</keyword>
<dbReference type="AlphaFoldDB" id="A0A7G9L7F8"/>
<dbReference type="PROSITE" id="PS50043">
    <property type="entry name" value="HTH_LUXR_2"/>
    <property type="match status" value="1"/>
</dbReference>
<dbReference type="PROSITE" id="PS50110">
    <property type="entry name" value="RESPONSE_REGULATORY"/>
    <property type="match status" value="1"/>
</dbReference>
<dbReference type="GO" id="GO:0003677">
    <property type="term" value="F:DNA binding"/>
    <property type="evidence" value="ECO:0007669"/>
    <property type="project" value="UniProtKB-KW"/>
</dbReference>
<dbReference type="SMART" id="SM00448">
    <property type="entry name" value="REC"/>
    <property type="match status" value="1"/>
</dbReference>
<keyword evidence="2" id="KW-0238">DNA-binding</keyword>
<evidence type="ECO:0000313" key="7">
    <source>
        <dbReference type="Proteomes" id="UP000515808"/>
    </source>
</evidence>
<evidence type="ECO:0000259" key="5">
    <source>
        <dbReference type="PROSITE" id="PS50110"/>
    </source>
</evidence>
<dbReference type="GO" id="GO:0000160">
    <property type="term" value="P:phosphorelay signal transduction system"/>
    <property type="evidence" value="ECO:0007669"/>
    <property type="project" value="InterPro"/>
</dbReference>
<dbReference type="SUPFAM" id="SSF46894">
    <property type="entry name" value="C-terminal effector domain of the bipartite response regulators"/>
    <property type="match status" value="1"/>
</dbReference>
<dbReference type="PANTHER" id="PTHR43214">
    <property type="entry name" value="TWO-COMPONENT RESPONSE REGULATOR"/>
    <property type="match status" value="1"/>
</dbReference>
<dbReference type="InterPro" id="IPR011006">
    <property type="entry name" value="CheY-like_superfamily"/>
</dbReference>
<dbReference type="CDD" id="cd17535">
    <property type="entry name" value="REC_NarL-like"/>
    <property type="match status" value="1"/>
</dbReference>
<dbReference type="SMART" id="SM00421">
    <property type="entry name" value="HTH_LUXR"/>
    <property type="match status" value="1"/>
</dbReference>
<feature type="modified residue" description="4-aspartylphosphate" evidence="3">
    <location>
        <position position="54"/>
    </location>
</feature>
<feature type="domain" description="HTH luxR-type" evidence="4">
    <location>
        <begin position="138"/>
        <end position="203"/>
    </location>
</feature>
<organism evidence="6 7">
    <name type="scientific">Polaribacter pectinis</name>
    <dbReference type="NCBI Taxonomy" id="2738844"/>
    <lineage>
        <taxon>Bacteria</taxon>
        <taxon>Pseudomonadati</taxon>
        <taxon>Bacteroidota</taxon>
        <taxon>Flavobacteriia</taxon>
        <taxon>Flavobacteriales</taxon>
        <taxon>Flavobacteriaceae</taxon>
    </lineage>
</organism>
<accession>A0A7G9L7F8</accession>
<dbReference type="InterPro" id="IPR039420">
    <property type="entry name" value="WalR-like"/>
</dbReference>
<evidence type="ECO:0000256" key="1">
    <source>
        <dbReference type="ARBA" id="ARBA00022553"/>
    </source>
</evidence>
<protein>
    <submittedName>
        <fullName evidence="6">Response regulator transcription factor</fullName>
    </submittedName>
</protein>
<dbReference type="PANTHER" id="PTHR43214:SF43">
    <property type="entry name" value="TWO-COMPONENT RESPONSE REGULATOR"/>
    <property type="match status" value="1"/>
</dbReference>